<dbReference type="CDD" id="cd05830">
    <property type="entry name" value="Sortase_E"/>
    <property type="match status" value="1"/>
</dbReference>
<dbReference type="Gene3D" id="2.40.260.10">
    <property type="entry name" value="Sortase"/>
    <property type="match status" value="1"/>
</dbReference>
<proteinExistence type="predicted"/>
<accession>A0ABR9DTK9</accession>
<gene>
    <name evidence="3" type="ORF">IGS67_12695</name>
</gene>
<evidence type="ECO:0000256" key="1">
    <source>
        <dbReference type="ARBA" id="ARBA00022801"/>
    </source>
</evidence>
<dbReference type="Pfam" id="PF04203">
    <property type="entry name" value="Sortase"/>
    <property type="match status" value="1"/>
</dbReference>
<dbReference type="SUPFAM" id="SSF63817">
    <property type="entry name" value="Sortase"/>
    <property type="match status" value="1"/>
</dbReference>
<organism evidence="3 4">
    <name type="scientific">Flavimobilis rhizosphaerae</name>
    <dbReference type="NCBI Taxonomy" id="2775421"/>
    <lineage>
        <taxon>Bacteria</taxon>
        <taxon>Bacillati</taxon>
        <taxon>Actinomycetota</taxon>
        <taxon>Actinomycetes</taxon>
        <taxon>Micrococcales</taxon>
        <taxon>Jonesiaceae</taxon>
        <taxon>Flavimobilis</taxon>
    </lineage>
</organism>
<dbReference type="Proteomes" id="UP000642107">
    <property type="component" value="Unassembled WGS sequence"/>
</dbReference>
<evidence type="ECO:0000313" key="3">
    <source>
        <dbReference type="EMBL" id="MBD9700333.1"/>
    </source>
</evidence>
<dbReference type="EMBL" id="JACZDF010000008">
    <property type="protein sequence ID" value="MBD9700333.1"/>
    <property type="molecule type" value="Genomic_DNA"/>
</dbReference>
<dbReference type="InterPro" id="IPR053465">
    <property type="entry name" value="Sortase_Class_E"/>
</dbReference>
<dbReference type="NCBIfam" id="TIGR01076">
    <property type="entry name" value="sortase_fam"/>
    <property type="match status" value="1"/>
</dbReference>
<keyword evidence="2" id="KW-0812">Transmembrane</keyword>
<keyword evidence="1" id="KW-0378">Hydrolase</keyword>
<keyword evidence="2" id="KW-0472">Membrane</keyword>
<keyword evidence="2" id="KW-1133">Transmembrane helix</keyword>
<comment type="caution">
    <text evidence="3">The sequence shown here is derived from an EMBL/GenBank/DDBJ whole genome shotgun (WGS) entry which is preliminary data.</text>
</comment>
<reference evidence="3 4" key="1">
    <citation type="submission" date="2020-09" db="EMBL/GenBank/DDBJ databases">
        <title>Flavimobilis rhizosphaerae sp. nov., isolated from rhizosphere soil of Spartina alterniflora.</title>
        <authorList>
            <person name="Hanqin C."/>
        </authorList>
    </citation>
    <scope>NUCLEOTIDE SEQUENCE [LARGE SCALE GENOMIC DNA]</scope>
    <source>
        <strain evidence="3 4">GY 10621</strain>
    </source>
</reference>
<feature type="transmembrane region" description="Helical" evidence="2">
    <location>
        <begin position="21"/>
        <end position="46"/>
    </location>
</feature>
<dbReference type="InterPro" id="IPR023365">
    <property type="entry name" value="Sortase_dom-sf"/>
</dbReference>
<dbReference type="InterPro" id="IPR042003">
    <property type="entry name" value="Sortase_E"/>
</dbReference>
<dbReference type="RefSeq" id="WP_192281746.1">
    <property type="nucleotide sequence ID" value="NZ_JACZDF010000008.1"/>
</dbReference>
<evidence type="ECO:0000256" key="2">
    <source>
        <dbReference type="SAM" id="Phobius"/>
    </source>
</evidence>
<protein>
    <submittedName>
        <fullName evidence="3">Class E sortase</fullName>
    </submittedName>
</protein>
<dbReference type="InterPro" id="IPR005754">
    <property type="entry name" value="Sortase"/>
</dbReference>
<name>A0ABR9DTK9_9MICO</name>
<keyword evidence="4" id="KW-1185">Reference proteome</keyword>
<dbReference type="NCBIfam" id="NF033747">
    <property type="entry name" value="class_E_sortase"/>
    <property type="match status" value="1"/>
</dbReference>
<sequence>MEHATAVGRHGARRAPARIGVLGFLGELLLTGGVVVGLFVVWQLWWTGLAPAAEAREQVTRFYAHVEPAAPEVVEPDGLRTDDVPEVAQVGHGETLGVLIVPAWADKTQNRMPVVEGVTPDVLDRAFAGHYPDTAAPGQLGNFSVAGHRRSYGNNFLHVPDLEAGEAVVVETADTWFVYRVTGHEIVTPDRTDVVAPVPGKPGEEPDRRMLTMTTCHSLRYGAFGNDHRWIVHAELEGWLPRSAGTPDVVAEMEAP</sequence>
<evidence type="ECO:0000313" key="4">
    <source>
        <dbReference type="Proteomes" id="UP000642107"/>
    </source>
</evidence>